<comment type="caution">
    <text evidence="7">The sequence shown here is derived from an EMBL/GenBank/DDBJ whole genome shotgun (WGS) entry which is preliminary data.</text>
</comment>
<dbReference type="Pfam" id="PF00931">
    <property type="entry name" value="NB-ARC"/>
    <property type="match status" value="1"/>
</dbReference>
<dbReference type="SUPFAM" id="SSF52540">
    <property type="entry name" value="P-loop containing nucleoside triphosphate hydrolases"/>
    <property type="match status" value="1"/>
</dbReference>
<proteinExistence type="inferred from homology"/>
<evidence type="ECO:0000313" key="7">
    <source>
        <dbReference type="EMBL" id="CAH1443676.1"/>
    </source>
</evidence>
<evidence type="ECO:0000313" key="8">
    <source>
        <dbReference type="Proteomes" id="UP001157418"/>
    </source>
</evidence>
<keyword evidence="8" id="KW-1185">Reference proteome</keyword>
<dbReference type="GO" id="GO:0006952">
    <property type="term" value="P:defense response"/>
    <property type="evidence" value="ECO:0007669"/>
    <property type="project" value="UniProtKB-KW"/>
</dbReference>
<dbReference type="InterPro" id="IPR032675">
    <property type="entry name" value="LRR_dom_sf"/>
</dbReference>
<keyword evidence="3" id="KW-0677">Repeat</keyword>
<dbReference type="InterPro" id="IPR042197">
    <property type="entry name" value="Apaf_helical"/>
</dbReference>
<evidence type="ECO:0000259" key="6">
    <source>
        <dbReference type="PROSITE" id="PS51153"/>
    </source>
</evidence>
<gene>
    <name evidence="7" type="ORF">LVIROSA_LOCUS29577</name>
</gene>
<dbReference type="Proteomes" id="UP001157418">
    <property type="component" value="Unassembled WGS sequence"/>
</dbReference>
<dbReference type="PROSITE" id="PS51153">
    <property type="entry name" value="RPW8"/>
    <property type="match status" value="1"/>
</dbReference>
<reference evidence="7 8" key="1">
    <citation type="submission" date="2022-01" db="EMBL/GenBank/DDBJ databases">
        <authorList>
            <person name="Xiong W."/>
            <person name="Schranz E."/>
        </authorList>
    </citation>
    <scope>NUCLEOTIDE SEQUENCE [LARGE SCALE GENOMIC DNA]</scope>
</reference>
<dbReference type="Pfam" id="PF05659">
    <property type="entry name" value="RPW8"/>
    <property type="match status" value="1"/>
</dbReference>
<feature type="signal peptide" evidence="5">
    <location>
        <begin position="1"/>
        <end position="16"/>
    </location>
</feature>
<dbReference type="PANTHER" id="PTHR36766">
    <property type="entry name" value="PLANT BROAD-SPECTRUM MILDEW RESISTANCE PROTEIN RPW8"/>
    <property type="match status" value="1"/>
</dbReference>
<dbReference type="Gene3D" id="1.10.10.10">
    <property type="entry name" value="Winged helix-like DNA-binding domain superfamily/Winged helix DNA-binding domain"/>
    <property type="match status" value="1"/>
</dbReference>
<name>A0AAU9P148_9ASTR</name>
<organism evidence="7 8">
    <name type="scientific">Lactuca virosa</name>
    <dbReference type="NCBI Taxonomy" id="75947"/>
    <lineage>
        <taxon>Eukaryota</taxon>
        <taxon>Viridiplantae</taxon>
        <taxon>Streptophyta</taxon>
        <taxon>Embryophyta</taxon>
        <taxon>Tracheophyta</taxon>
        <taxon>Spermatophyta</taxon>
        <taxon>Magnoliopsida</taxon>
        <taxon>eudicotyledons</taxon>
        <taxon>Gunneridae</taxon>
        <taxon>Pentapetalae</taxon>
        <taxon>asterids</taxon>
        <taxon>campanulids</taxon>
        <taxon>Asterales</taxon>
        <taxon>Asteraceae</taxon>
        <taxon>Cichorioideae</taxon>
        <taxon>Cichorieae</taxon>
        <taxon>Lactucinae</taxon>
        <taxon>Lactuca</taxon>
    </lineage>
</organism>
<protein>
    <recommendedName>
        <fullName evidence="6">RPW8 domain-containing protein</fullName>
    </recommendedName>
</protein>
<evidence type="ECO:0000256" key="3">
    <source>
        <dbReference type="ARBA" id="ARBA00022737"/>
    </source>
</evidence>
<feature type="chain" id="PRO_5043493819" description="RPW8 domain-containing protein" evidence="5">
    <location>
        <begin position="17"/>
        <end position="694"/>
    </location>
</feature>
<evidence type="ECO:0000256" key="4">
    <source>
        <dbReference type="ARBA" id="ARBA00022821"/>
    </source>
</evidence>
<comment type="similarity">
    <text evidence="1">Belongs to the disease resistance NB-LRR family.</text>
</comment>
<keyword evidence="4" id="KW-0611">Plant defense</keyword>
<dbReference type="AlphaFoldDB" id="A0AAU9P148"/>
<accession>A0AAU9P148</accession>
<dbReference type="PRINTS" id="PR00364">
    <property type="entry name" value="DISEASERSIST"/>
</dbReference>
<dbReference type="Gene3D" id="1.10.8.430">
    <property type="entry name" value="Helical domain of apoptotic protease-activating factors"/>
    <property type="match status" value="1"/>
</dbReference>
<evidence type="ECO:0000256" key="5">
    <source>
        <dbReference type="SAM" id="SignalP"/>
    </source>
</evidence>
<dbReference type="InterPro" id="IPR008808">
    <property type="entry name" value="Powdery_mildew-R_dom"/>
</dbReference>
<dbReference type="EMBL" id="CAKMRJ010005523">
    <property type="protein sequence ID" value="CAH1443676.1"/>
    <property type="molecule type" value="Genomic_DNA"/>
</dbReference>
<evidence type="ECO:0000256" key="2">
    <source>
        <dbReference type="ARBA" id="ARBA00022614"/>
    </source>
</evidence>
<dbReference type="Gene3D" id="3.40.50.300">
    <property type="entry name" value="P-loop containing nucleotide triphosphate hydrolases"/>
    <property type="match status" value="1"/>
</dbReference>
<dbReference type="InterPro" id="IPR027417">
    <property type="entry name" value="P-loop_NTPase"/>
</dbReference>
<dbReference type="InterPro" id="IPR036388">
    <property type="entry name" value="WH-like_DNA-bd_sf"/>
</dbReference>
<sequence>MAGGLFLGAVLGVAVTKLSDVIIDVLKKPSQFSSELTKIRETITRIKPIFDEIEKLTKVLDRPKHENDMFIAQMEGAEALILKCKRVKWNLYKRYTYGLELDALNKSMVEFFRFDVQLVMVRDQKVIMSMMKGDSSRSSCRIPSLKGSVIGFEDRVRNLKEMVLKDSVGDECSVVVVSAPGGCGKTTLVTMLCHDPEIKEKFGGDIYFATISETPNLKIVIKNLLERKEADFINDDDAINQWGSFLGENGSEVLLVLDDVWPDSITNLSDSIINRFKFNLKGYKILATSRTTFTEFNTYQLQPLNEQDATKLFNYSAFSECVNKYIPYDLVDKLVKCCKKHPLALSVIGGLLKGKPLVSWRIMLKKLSDEQQSVLDLHQPIEHCLARSLDVFQEESVIKQCYMDLGLFPEDQKISATMLMDIWVHLYNHDEHGFATIERLLELSYRNLATLLPIRIDSPMIANYCEEKAVIQHDLMRMLAIRLCSQEPIELRKRLIINANGQDLPQLPHTINATILSITTDERFSLKWNDIRAPEVEVFVLNFMSKVYHLPQFMQTMKKLKGSNHNKLRFAYRRIWESDEFGSLRLASCSNLKELPESMRNMQKLRVMDLSDCLHLKKLPWEIGELSSLRMIHMRGCTGLHELPLSFNDLGSLEVVCDEEIAVLWRDFKDVKVQLVEEDRIATLSKIIQRDVHV</sequence>
<dbReference type="SUPFAM" id="SSF52058">
    <property type="entry name" value="L domain-like"/>
    <property type="match status" value="1"/>
</dbReference>
<dbReference type="PANTHER" id="PTHR36766:SF15">
    <property type="entry name" value="POWDERY MILDEW RESISTANCE PROTEIN, RPW8"/>
    <property type="match status" value="1"/>
</dbReference>
<keyword evidence="2" id="KW-0433">Leucine-rich repeat</keyword>
<keyword evidence="5" id="KW-0732">Signal</keyword>
<feature type="domain" description="RPW8" evidence="6">
    <location>
        <begin position="1"/>
        <end position="150"/>
    </location>
</feature>
<dbReference type="GO" id="GO:0043531">
    <property type="term" value="F:ADP binding"/>
    <property type="evidence" value="ECO:0007669"/>
    <property type="project" value="InterPro"/>
</dbReference>
<dbReference type="Gene3D" id="3.80.10.10">
    <property type="entry name" value="Ribonuclease Inhibitor"/>
    <property type="match status" value="1"/>
</dbReference>
<dbReference type="InterPro" id="IPR002182">
    <property type="entry name" value="NB-ARC"/>
</dbReference>
<evidence type="ECO:0000256" key="1">
    <source>
        <dbReference type="ARBA" id="ARBA00008894"/>
    </source>
</evidence>